<evidence type="ECO:0000256" key="2">
    <source>
        <dbReference type="ARBA" id="ARBA00022670"/>
    </source>
</evidence>
<reference evidence="12" key="1">
    <citation type="submission" date="2021-03" db="EMBL/GenBank/DDBJ databases">
        <authorList>
            <consortium name="Genoscope - CEA"/>
            <person name="William W."/>
        </authorList>
    </citation>
    <scope>NUCLEOTIDE SEQUENCE</scope>
    <source>
        <strain evidence="12">Doubled-haploid Pahang</strain>
    </source>
</reference>
<dbReference type="CDD" id="cd02120">
    <property type="entry name" value="PA_subtilisin_like"/>
    <property type="match status" value="1"/>
</dbReference>
<dbReference type="GO" id="GO:0004252">
    <property type="term" value="F:serine-type endopeptidase activity"/>
    <property type="evidence" value="ECO:0007669"/>
    <property type="project" value="InterPro"/>
</dbReference>
<organism evidence="12">
    <name type="scientific">Musa acuminata subsp. malaccensis</name>
    <name type="common">Wild banana</name>
    <name type="synonym">Musa malaccensis</name>
    <dbReference type="NCBI Taxonomy" id="214687"/>
    <lineage>
        <taxon>Eukaryota</taxon>
        <taxon>Viridiplantae</taxon>
        <taxon>Streptophyta</taxon>
        <taxon>Embryophyta</taxon>
        <taxon>Tracheophyta</taxon>
        <taxon>Spermatophyta</taxon>
        <taxon>Magnoliopsida</taxon>
        <taxon>Liliopsida</taxon>
        <taxon>Zingiberales</taxon>
        <taxon>Musaceae</taxon>
        <taxon>Musa</taxon>
    </lineage>
</organism>
<evidence type="ECO:0000313" key="12">
    <source>
        <dbReference type="EMBL" id="CAG1844399.1"/>
    </source>
</evidence>
<protein>
    <submittedName>
        <fullName evidence="12">(wild Malaysian banana) hypothetical protein</fullName>
    </submittedName>
</protein>
<dbReference type="InterPro" id="IPR010259">
    <property type="entry name" value="S8pro/Inhibitor_I9"/>
</dbReference>
<dbReference type="InterPro" id="IPR034197">
    <property type="entry name" value="Peptidases_S8_3"/>
</dbReference>
<evidence type="ECO:0000256" key="7">
    <source>
        <dbReference type="SAM" id="MobiDB-lite"/>
    </source>
</evidence>
<evidence type="ECO:0000256" key="5">
    <source>
        <dbReference type="ARBA" id="ARBA00022825"/>
    </source>
</evidence>
<keyword evidence="2" id="KW-0645">Protease</keyword>
<dbReference type="SUPFAM" id="SSF52743">
    <property type="entry name" value="Subtilisin-like"/>
    <property type="match status" value="1"/>
</dbReference>
<dbReference type="Pfam" id="PF05922">
    <property type="entry name" value="Inhibitor_I9"/>
    <property type="match status" value="1"/>
</dbReference>
<sequence>MKGSVVIGIFLSLWSLAPQQFMGMQEAKREVYVIYMGAVPVASSGDMLRENHLQLLSSVLRRGQSPEKTLLWSYRHGFSGFAARLSKEEAVAISEKAGVVSVFLDPIYQLHTTRSWDFLRQTSLETDSKPDEEAASSPQTSDTIIGFLDTGKLQNTSILALYVWIVICFSSSSSIIGVWPESSSFNDKEMGAVPGRWKGVCMAGSNFSASSCNKKLIGARYYSSDDDMATPTKWLSGDSPRDASGHGTHTASTAAGSSVMDASYYGLARGIAKGGSTSSRIAMYRVCFEDGCPGSAILAGFDDAIRDGVDLMSVSLGASKFNRPDFAADPIAIGAFHAVAKGITVVCSAGNDGPSSASLVNTAPWILTVAATTIDRDFESDVVLGGNKAIKGGAINFSGLQKSPVYPLIYGEAAKSNSSSNDGSASHCDLGTLEANKIRGKIVLCNHSTGDFSKTFRTEELKSSGAVGAIWISDMQRGVADTYNSFPVTQISSQAADEILSYMNSTKNPVGTILATVTVTKYRPAPVVAYFSSRGPSTEASGILKPDVAAPGVNILAAWIPGEDSSDVPPGQKPSPFKLVSGTSMSCPHVAGVAATVKSWNPSWSPAAIRSAIMTTATQVNNDDAPLTTESGSTATPYDIGAGEVSPTAALQPGLVYEAGPEDYFRFLCNYGYPPSKLRLIADTPEGYKCPENSSKQLISDLNYPSIAISNFTGKESKIVNRIATNVGAEEDATYAVSVKSPPELDVQVVPNKLHFSKNTTKLSYQVIFSATKASVKGDLFGSITWSDGIHRVRSPFAVRGI</sequence>
<dbReference type="AlphaFoldDB" id="A0A8D7A6P3"/>
<dbReference type="Pfam" id="PF00082">
    <property type="entry name" value="Peptidase_S8"/>
    <property type="match status" value="1"/>
</dbReference>
<feature type="domain" description="Peptidase S8/S53" evidence="9">
    <location>
        <begin position="233"/>
        <end position="622"/>
    </location>
</feature>
<dbReference type="Gene3D" id="3.30.70.80">
    <property type="entry name" value="Peptidase S8 propeptide/proteinase inhibitor I9"/>
    <property type="match status" value="1"/>
</dbReference>
<feature type="region of interest" description="Disordered" evidence="7">
    <location>
        <begin position="233"/>
        <end position="252"/>
    </location>
</feature>
<dbReference type="PANTHER" id="PTHR10795">
    <property type="entry name" value="PROPROTEIN CONVERTASE SUBTILISIN/KEXIN"/>
    <property type="match status" value="1"/>
</dbReference>
<feature type="domain" description="Subtilisin-like protease fibronectin type-III" evidence="11">
    <location>
        <begin position="701"/>
        <end position="799"/>
    </location>
</feature>
<evidence type="ECO:0000256" key="4">
    <source>
        <dbReference type="ARBA" id="ARBA00022801"/>
    </source>
</evidence>
<evidence type="ECO:0000256" key="1">
    <source>
        <dbReference type="ARBA" id="ARBA00011073"/>
    </source>
</evidence>
<evidence type="ECO:0000259" key="10">
    <source>
        <dbReference type="Pfam" id="PF05922"/>
    </source>
</evidence>
<evidence type="ECO:0000256" key="8">
    <source>
        <dbReference type="SAM" id="SignalP"/>
    </source>
</evidence>
<keyword evidence="5" id="KW-0720">Serine protease</keyword>
<dbReference type="FunFam" id="3.40.50.200:FF:000006">
    <property type="entry name" value="Subtilisin-like protease SBT1.5"/>
    <property type="match status" value="1"/>
</dbReference>
<dbReference type="InterPro" id="IPR000209">
    <property type="entry name" value="Peptidase_S8/S53_dom"/>
</dbReference>
<comment type="similarity">
    <text evidence="1 6">Belongs to the peptidase S8 family.</text>
</comment>
<dbReference type="InterPro" id="IPR023828">
    <property type="entry name" value="Peptidase_S8_Ser-AS"/>
</dbReference>
<feature type="chain" id="PRO_5034848997" evidence="8">
    <location>
        <begin position="20"/>
        <end position="802"/>
    </location>
</feature>
<dbReference type="PROSITE" id="PS51892">
    <property type="entry name" value="SUBTILASE"/>
    <property type="match status" value="1"/>
</dbReference>
<dbReference type="InterPro" id="IPR037045">
    <property type="entry name" value="S8pro/Inhibitor_I9_sf"/>
</dbReference>
<comment type="caution">
    <text evidence="6">Lacks conserved residue(s) required for the propagation of feature annotation.</text>
</comment>
<dbReference type="GO" id="GO:0006508">
    <property type="term" value="P:proteolysis"/>
    <property type="evidence" value="ECO:0007669"/>
    <property type="project" value="UniProtKB-KW"/>
</dbReference>
<dbReference type="EMBL" id="HG996469">
    <property type="protein sequence ID" value="CAG1844399.1"/>
    <property type="molecule type" value="Genomic_DNA"/>
</dbReference>
<feature type="signal peptide" evidence="8">
    <location>
        <begin position="1"/>
        <end position="19"/>
    </location>
</feature>
<dbReference type="PROSITE" id="PS00138">
    <property type="entry name" value="SUBTILASE_SER"/>
    <property type="match status" value="1"/>
</dbReference>
<keyword evidence="4" id="KW-0378">Hydrolase</keyword>
<dbReference type="FunFam" id="3.50.30.30:FF:000005">
    <property type="entry name" value="subtilisin-like protease SBT1.5"/>
    <property type="match status" value="1"/>
</dbReference>
<dbReference type="InterPro" id="IPR015500">
    <property type="entry name" value="Peptidase_S8_subtilisin-rel"/>
</dbReference>
<evidence type="ECO:0000256" key="3">
    <source>
        <dbReference type="ARBA" id="ARBA00022729"/>
    </source>
</evidence>
<dbReference type="PRINTS" id="PR00723">
    <property type="entry name" value="SUBTILISIN"/>
</dbReference>
<name>A0A8D7A6P3_MUSAM</name>
<dbReference type="InterPro" id="IPR041469">
    <property type="entry name" value="Subtilisin-like_FN3"/>
</dbReference>
<evidence type="ECO:0000259" key="11">
    <source>
        <dbReference type="Pfam" id="PF17766"/>
    </source>
</evidence>
<evidence type="ECO:0000256" key="6">
    <source>
        <dbReference type="PROSITE-ProRule" id="PRU01240"/>
    </source>
</evidence>
<gene>
    <name evidence="12" type="ORF">GSMUA_141940.1</name>
</gene>
<evidence type="ECO:0000259" key="9">
    <source>
        <dbReference type="Pfam" id="PF00082"/>
    </source>
</evidence>
<proteinExistence type="inferred from homology"/>
<dbReference type="Gene3D" id="3.50.30.30">
    <property type="match status" value="1"/>
</dbReference>
<dbReference type="InterPro" id="IPR036852">
    <property type="entry name" value="Peptidase_S8/S53_dom_sf"/>
</dbReference>
<feature type="domain" description="Inhibitor I9" evidence="10">
    <location>
        <begin position="31"/>
        <end position="111"/>
    </location>
</feature>
<dbReference type="InterPro" id="IPR045051">
    <property type="entry name" value="SBT"/>
</dbReference>
<dbReference type="CDD" id="cd04852">
    <property type="entry name" value="Peptidases_S8_3"/>
    <property type="match status" value="1"/>
</dbReference>
<keyword evidence="3 8" id="KW-0732">Signal</keyword>
<accession>A0A8D7A6P3</accession>
<dbReference type="Gene3D" id="2.60.40.2310">
    <property type="match status" value="1"/>
</dbReference>
<dbReference type="Gene3D" id="3.40.50.200">
    <property type="entry name" value="Peptidase S8/S53 domain"/>
    <property type="match status" value="1"/>
</dbReference>
<dbReference type="Pfam" id="PF17766">
    <property type="entry name" value="fn3_6"/>
    <property type="match status" value="1"/>
</dbReference>